<dbReference type="Proteomes" id="UP000315295">
    <property type="component" value="Unassembled WGS sequence"/>
</dbReference>
<dbReference type="AlphaFoldDB" id="A0A540N0F6"/>
<feature type="transmembrane region" description="Helical" evidence="1">
    <location>
        <begin position="55"/>
        <end position="71"/>
    </location>
</feature>
<protein>
    <submittedName>
        <fullName evidence="2">Uncharacterized protein</fullName>
    </submittedName>
</protein>
<dbReference type="EMBL" id="VIEB01000138">
    <property type="protein sequence ID" value="TQE04538.1"/>
    <property type="molecule type" value="Genomic_DNA"/>
</dbReference>
<keyword evidence="1" id="KW-0812">Transmembrane</keyword>
<keyword evidence="1" id="KW-0472">Membrane</keyword>
<feature type="transmembrane region" description="Helical" evidence="1">
    <location>
        <begin position="20"/>
        <end position="43"/>
    </location>
</feature>
<gene>
    <name evidence="2" type="ORF">C1H46_009845</name>
</gene>
<keyword evidence="3" id="KW-1185">Reference proteome</keyword>
<reference evidence="2 3" key="1">
    <citation type="journal article" date="2019" name="G3 (Bethesda)">
        <title>Sequencing of a Wild Apple (Malus baccata) Genome Unravels the Differences Between Cultivated and Wild Apple Species Regarding Disease Resistance and Cold Tolerance.</title>
        <authorList>
            <person name="Chen X."/>
        </authorList>
    </citation>
    <scope>NUCLEOTIDE SEQUENCE [LARGE SCALE GENOMIC DNA]</scope>
    <source>
        <strain evidence="3">cv. Shandingzi</strain>
        <tissue evidence="2">Leaves</tissue>
    </source>
</reference>
<evidence type="ECO:0000256" key="1">
    <source>
        <dbReference type="SAM" id="Phobius"/>
    </source>
</evidence>
<keyword evidence="1" id="KW-1133">Transmembrane helix</keyword>
<proteinExistence type="predicted"/>
<evidence type="ECO:0000313" key="3">
    <source>
        <dbReference type="Proteomes" id="UP000315295"/>
    </source>
</evidence>
<accession>A0A540N0F6</accession>
<organism evidence="2 3">
    <name type="scientific">Malus baccata</name>
    <name type="common">Siberian crab apple</name>
    <name type="synonym">Pyrus baccata</name>
    <dbReference type="NCBI Taxonomy" id="106549"/>
    <lineage>
        <taxon>Eukaryota</taxon>
        <taxon>Viridiplantae</taxon>
        <taxon>Streptophyta</taxon>
        <taxon>Embryophyta</taxon>
        <taxon>Tracheophyta</taxon>
        <taxon>Spermatophyta</taxon>
        <taxon>Magnoliopsida</taxon>
        <taxon>eudicotyledons</taxon>
        <taxon>Gunneridae</taxon>
        <taxon>Pentapetalae</taxon>
        <taxon>rosids</taxon>
        <taxon>fabids</taxon>
        <taxon>Rosales</taxon>
        <taxon>Rosaceae</taxon>
        <taxon>Amygdaloideae</taxon>
        <taxon>Maleae</taxon>
        <taxon>Malus</taxon>
    </lineage>
</organism>
<name>A0A540N0F6_MALBA</name>
<sequence length="72" mass="7798">MFSFVSSFLTLLHPSSISPLFRFAITIDHILLWFIGKVCCVLVPSPARMFAPPPSLGLPFVAVLLVGIPLAS</sequence>
<comment type="caution">
    <text evidence="2">The sequence shown here is derived from an EMBL/GenBank/DDBJ whole genome shotgun (WGS) entry which is preliminary data.</text>
</comment>
<evidence type="ECO:0000313" key="2">
    <source>
        <dbReference type="EMBL" id="TQE04538.1"/>
    </source>
</evidence>